<protein>
    <recommendedName>
        <fullName evidence="7">PBZ-type domain-containing protein</fullName>
    </recommendedName>
</protein>
<keyword evidence="9" id="KW-1185">Reference proteome</keyword>
<feature type="compositionally biased region" description="Low complexity" evidence="6">
    <location>
        <begin position="105"/>
        <end position="116"/>
    </location>
</feature>
<keyword evidence="5" id="KW-0539">Nucleus</keyword>
<evidence type="ECO:0000313" key="9">
    <source>
        <dbReference type="Proteomes" id="UP001075354"/>
    </source>
</evidence>
<feature type="compositionally biased region" description="Acidic residues" evidence="6">
    <location>
        <begin position="71"/>
        <end position="82"/>
    </location>
</feature>
<dbReference type="InterPro" id="IPR019361">
    <property type="entry name" value="HPF1"/>
</dbReference>
<feature type="region of interest" description="Disordered" evidence="6">
    <location>
        <begin position="36"/>
        <end position="147"/>
    </location>
</feature>
<dbReference type="Pfam" id="PF10283">
    <property type="entry name" value="zf-CCHH"/>
    <property type="match status" value="1"/>
</dbReference>
<dbReference type="PANTHER" id="PTHR13386:SF1">
    <property type="entry name" value="HISTONE PARYLATION FACTOR 1"/>
    <property type="match status" value="1"/>
</dbReference>
<name>A0AAV7XLP9_9NEOP</name>
<feature type="domain" description="PBZ-type" evidence="7">
    <location>
        <begin position="22"/>
        <end position="47"/>
    </location>
</feature>
<evidence type="ECO:0000259" key="7">
    <source>
        <dbReference type="Pfam" id="PF10283"/>
    </source>
</evidence>
<dbReference type="GO" id="GO:0042393">
    <property type="term" value="F:histone binding"/>
    <property type="evidence" value="ECO:0007669"/>
    <property type="project" value="InterPro"/>
</dbReference>
<dbReference type="Proteomes" id="UP001075354">
    <property type="component" value="Chromosome 7"/>
</dbReference>
<dbReference type="Pfam" id="PF10228">
    <property type="entry name" value="HPF1"/>
    <property type="match status" value="1"/>
</dbReference>
<evidence type="ECO:0000256" key="6">
    <source>
        <dbReference type="SAM" id="MobiDB-lite"/>
    </source>
</evidence>
<accession>A0AAV7XLP9</accession>
<dbReference type="PANTHER" id="PTHR13386">
    <property type="entry name" value="HISTONE PARYLATION FACTOR 1"/>
    <property type="match status" value="1"/>
</dbReference>
<dbReference type="GO" id="GO:0006974">
    <property type="term" value="P:DNA damage response"/>
    <property type="evidence" value="ECO:0007669"/>
    <property type="project" value="InterPro"/>
</dbReference>
<sequence length="456" mass="51126">MAGEAGPSLNCETLEEYQSDSRIACKYGSKCYQKNPVHINKYKHPPKGKAPVKKGAKRFKKADSPPKDEANEPDSDNVEAEISDASSGAHSPKRKAVKPNPPTDTPSSSKQTSSDCTSDEPSAKNEENDVPNFSDEPEMPPSPSDMRQSIKQKFLFEMPEDFYSFWEFCQTLNGLNPAMAFRDIGLQLVGPYDVLSSHFRVNKNMRKQSYYLLHWRYYYDPPGFQTVLKGDDKKQFHVGYFRDDPKSMPAFLASNCAAKDGVFTQMAENIFGAVNVLLNDAKKTATPFSQPKISKLQKALQGYAEECGFTLEHKTQAMKQRDRRTVSKTFNGLGLLVPVEKKTEVGYRELLETDANLKRILNRIVESERQDLKDKALDQLQQVVTAANIANDECDFGTSVELGLDLFAYGGTEFERTALQLLSTGYSLLGRPEFAKVAQVHISNRRKGAKLDMFDS</sequence>
<comment type="similarity">
    <text evidence="3">Belongs to the HPF1 family.</text>
</comment>
<evidence type="ECO:0000313" key="8">
    <source>
        <dbReference type="EMBL" id="KAJ1525721.1"/>
    </source>
</evidence>
<keyword evidence="4" id="KW-0158">Chromosome</keyword>
<dbReference type="GO" id="GO:0072572">
    <property type="term" value="F:poly-ADP-D-ribose binding"/>
    <property type="evidence" value="ECO:0007669"/>
    <property type="project" value="TreeGrafter"/>
</dbReference>
<gene>
    <name evidence="8" type="ORF">ONE63_008930</name>
</gene>
<dbReference type="GO" id="GO:0005634">
    <property type="term" value="C:nucleus"/>
    <property type="evidence" value="ECO:0007669"/>
    <property type="project" value="UniProtKB-SubCell"/>
</dbReference>
<proteinExistence type="inferred from homology"/>
<dbReference type="EMBL" id="JAPTSV010000007">
    <property type="protein sequence ID" value="KAJ1525721.1"/>
    <property type="molecule type" value="Genomic_DNA"/>
</dbReference>
<feature type="compositionally biased region" description="Basic residues" evidence="6">
    <location>
        <begin position="40"/>
        <end position="60"/>
    </location>
</feature>
<evidence type="ECO:0000256" key="1">
    <source>
        <dbReference type="ARBA" id="ARBA00004123"/>
    </source>
</evidence>
<dbReference type="InterPro" id="IPR019406">
    <property type="entry name" value="APLF_PBZ"/>
</dbReference>
<evidence type="ECO:0000256" key="2">
    <source>
        <dbReference type="ARBA" id="ARBA00004286"/>
    </source>
</evidence>
<evidence type="ECO:0000256" key="3">
    <source>
        <dbReference type="ARBA" id="ARBA00010803"/>
    </source>
</evidence>
<comment type="subcellular location">
    <subcellularLocation>
        <location evidence="2">Chromosome</location>
    </subcellularLocation>
    <subcellularLocation>
        <location evidence="1">Nucleus</location>
    </subcellularLocation>
</comment>
<reference evidence="8" key="1">
    <citation type="submission" date="2022-12" db="EMBL/GenBank/DDBJ databases">
        <title>Chromosome-level genome assembly of the bean flower thrips Megalurothrips usitatus.</title>
        <authorList>
            <person name="Ma L."/>
            <person name="Liu Q."/>
            <person name="Li H."/>
            <person name="Cai W."/>
        </authorList>
    </citation>
    <scope>NUCLEOTIDE SEQUENCE</scope>
    <source>
        <strain evidence="8">Cailab_2022a</strain>
    </source>
</reference>
<comment type="caution">
    <text evidence="8">The sequence shown here is derived from an EMBL/GenBank/DDBJ whole genome shotgun (WGS) entry which is preliminary data.</text>
</comment>
<evidence type="ECO:0000256" key="5">
    <source>
        <dbReference type="ARBA" id="ARBA00023242"/>
    </source>
</evidence>
<organism evidence="8 9">
    <name type="scientific">Megalurothrips usitatus</name>
    <name type="common">bean blossom thrips</name>
    <dbReference type="NCBI Taxonomy" id="439358"/>
    <lineage>
        <taxon>Eukaryota</taxon>
        <taxon>Metazoa</taxon>
        <taxon>Ecdysozoa</taxon>
        <taxon>Arthropoda</taxon>
        <taxon>Hexapoda</taxon>
        <taxon>Insecta</taxon>
        <taxon>Pterygota</taxon>
        <taxon>Neoptera</taxon>
        <taxon>Paraneoptera</taxon>
        <taxon>Thysanoptera</taxon>
        <taxon>Terebrantia</taxon>
        <taxon>Thripoidea</taxon>
        <taxon>Thripidae</taxon>
        <taxon>Megalurothrips</taxon>
    </lineage>
</organism>
<evidence type="ECO:0000256" key="4">
    <source>
        <dbReference type="ARBA" id="ARBA00022454"/>
    </source>
</evidence>
<dbReference type="AlphaFoldDB" id="A0AAV7XLP9"/>
<feature type="compositionally biased region" description="Basic and acidic residues" evidence="6">
    <location>
        <begin position="61"/>
        <end position="70"/>
    </location>
</feature>
<dbReference type="GO" id="GO:0005694">
    <property type="term" value="C:chromosome"/>
    <property type="evidence" value="ECO:0007669"/>
    <property type="project" value="UniProtKB-SubCell"/>
</dbReference>